<dbReference type="SUPFAM" id="SSF52821">
    <property type="entry name" value="Rhodanese/Cell cycle control phosphatase"/>
    <property type="match status" value="1"/>
</dbReference>
<proteinExistence type="predicted"/>
<dbReference type="EMBL" id="NTFS01000011">
    <property type="protein sequence ID" value="PAX60420.1"/>
    <property type="molecule type" value="Genomic_DNA"/>
</dbReference>
<sequence length="100" mass="11709">MRDILFKIINILIKLKFPKVQQISIQELAEWLANTNTNQKIEPLHLLDVRTQEEYTVSHLQNAERVDFNKSDWVNRLSISLDTAIVVYCSIGYRSEVKYG</sequence>
<evidence type="ECO:0000313" key="2">
    <source>
        <dbReference type="EMBL" id="PAX60420.1"/>
    </source>
</evidence>
<organism evidence="2 3">
    <name type="scientific">Brunnivagina elsteri CCALA 953</name>
    <dbReference type="NCBI Taxonomy" id="987040"/>
    <lineage>
        <taxon>Bacteria</taxon>
        <taxon>Bacillati</taxon>
        <taxon>Cyanobacteriota</taxon>
        <taxon>Cyanophyceae</taxon>
        <taxon>Nostocales</taxon>
        <taxon>Calotrichaceae</taxon>
        <taxon>Brunnivagina</taxon>
    </lineage>
</organism>
<dbReference type="Pfam" id="PF00581">
    <property type="entry name" value="Rhodanese"/>
    <property type="match status" value="1"/>
</dbReference>
<dbReference type="InterPro" id="IPR036873">
    <property type="entry name" value="Rhodanese-like_dom_sf"/>
</dbReference>
<dbReference type="InterPro" id="IPR001763">
    <property type="entry name" value="Rhodanese-like_dom"/>
</dbReference>
<protein>
    <recommendedName>
        <fullName evidence="1">Rhodanese domain-containing protein</fullName>
    </recommendedName>
</protein>
<dbReference type="Proteomes" id="UP000218238">
    <property type="component" value="Unassembled WGS sequence"/>
</dbReference>
<dbReference type="CDD" id="cd00158">
    <property type="entry name" value="RHOD"/>
    <property type="match status" value="1"/>
</dbReference>
<name>A0A2A2TPP8_9CYAN</name>
<reference evidence="2 3" key="1">
    <citation type="submission" date="2017-08" db="EMBL/GenBank/DDBJ databases">
        <title>Draft genome sequence of filamentous cyanobacterium Calothrix elsteri CCALA 953.</title>
        <authorList>
            <person name="Gagunashvili A.N."/>
            <person name="Elster J."/>
            <person name="Andresson O.S."/>
        </authorList>
    </citation>
    <scope>NUCLEOTIDE SEQUENCE [LARGE SCALE GENOMIC DNA]</scope>
    <source>
        <strain evidence="2 3">CCALA 953</strain>
    </source>
</reference>
<comment type="caution">
    <text evidence="2">The sequence shown here is derived from an EMBL/GenBank/DDBJ whole genome shotgun (WGS) entry which is preliminary data.</text>
</comment>
<dbReference type="PROSITE" id="PS50206">
    <property type="entry name" value="RHODANESE_3"/>
    <property type="match status" value="1"/>
</dbReference>
<dbReference type="OrthoDB" id="9792975at2"/>
<gene>
    <name evidence="2" type="ORF">CK510_01985</name>
</gene>
<evidence type="ECO:0000259" key="1">
    <source>
        <dbReference type="PROSITE" id="PS50206"/>
    </source>
</evidence>
<dbReference type="RefSeq" id="WP_095720086.1">
    <property type="nucleotide sequence ID" value="NZ_NTFS01000011.1"/>
</dbReference>
<keyword evidence="3" id="KW-1185">Reference proteome</keyword>
<feature type="domain" description="Rhodanese" evidence="1">
    <location>
        <begin position="40"/>
        <end position="97"/>
    </location>
</feature>
<evidence type="ECO:0000313" key="3">
    <source>
        <dbReference type="Proteomes" id="UP000218238"/>
    </source>
</evidence>
<accession>A0A2A2TPP8</accession>
<dbReference type="Gene3D" id="3.40.250.10">
    <property type="entry name" value="Rhodanese-like domain"/>
    <property type="match status" value="1"/>
</dbReference>
<dbReference type="AlphaFoldDB" id="A0A2A2TPP8"/>